<reference evidence="1 2" key="1">
    <citation type="journal article" date="2023" name="Int. J. Mol. Sci.">
        <title>De Novo Assembly and Annotation of 11 Diverse Shrub Willow (Salix) Genomes Reveals Novel Gene Organization in Sex-Linked Regions.</title>
        <authorList>
            <person name="Hyden B."/>
            <person name="Feng K."/>
            <person name="Yates T.B."/>
            <person name="Jawdy S."/>
            <person name="Cereghino C."/>
            <person name="Smart L.B."/>
            <person name="Muchero W."/>
        </authorList>
    </citation>
    <scope>NUCLEOTIDE SEQUENCE [LARGE SCALE GENOMIC DNA]</scope>
    <source>
        <tissue evidence="1">Shoot tip</tissue>
    </source>
</reference>
<evidence type="ECO:0000313" key="2">
    <source>
        <dbReference type="Proteomes" id="UP001151529"/>
    </source>
</evidence>
<comment type="caution">
    <text evidence="1">The sequence shown here is derived from an EMBL/GenBank/DDBJ whole genome shotgun (WGS) entry which is preliminary data.</text>
</comment>
<name>A0A9Q0NPB8_SALVM</name>
<keyword evidence="2" id="KW-1185">Reference proteome</keyword>
<evidence type="ECO:0000313" key="1">
    <source>
        <dbReference type="EMBL" id="KAJ6673379.1"/>
    </source>
</evidence>
<accession>A0A9Q0NPB8</accession>
<organism evidence="1 2">
    <name type="scientific">Salix viminalis</name>
    <name type="common">Common osier</name>
    <name type="synonym">Basket willow</name>
    <dbReference type="NCBI Taxonomy" id="40686"/>
    <lineage>
        <taxon>Eukaryota</taxon>
        <taxon>Viridiplantae</taxon>
        <taxon>Streptophyta</taxon>
        <taxon>Embryophyta</taxon>
        <taxon>Tracheophyta</taxon>
        <taxon>Spermatophyta</taxon>
        <taxon>Magnoliopsida</taxon>
        <taxon>eudicotyledons</taxon>
        <taxon>Gunneridae</taxon>
        <taxon>Pentapetalae</taxon>
        <taxon>rosids</taxon>
        <taxon>fabids</taxon>
        <taxon>Malpighiales</taxon>
        <taxon>Salicaceae</taxon>
        <taxon>Saliceae</taxon>
        <taxon>Salix</taxon>
    </lineage>
</organism>
<dbReference type="Proteomes" id="UP001151529">
    <property type="component" value="Chromosome 18"/>
</dbReference>
<dbReference type="EMBL" id="JAPFFL010000017">
    <property type="protein sequence ID" value="KAJ6673379.1"/>
    <property type="molecule type" value="Genomic_DNA"/>
</dbReference>
<gene>
    <name evidence="1" type="ORF">OIU85_012387</name>
</gene>
<proteinExistence type="predicted"/>
<protein>
    <submittedName>
        <fullName evidence="1">Uncharacterized protein</fullName>
    </submittedName>
</protein>
<dbReference type="AlphaFoldDB" id="A0A9Q0NPB8"/>
<sequence>MVVLLMMAVKGKPMICCPCGEVCTAEVQATSYTLMDTDFLNLIPSTSTENHPDVDFSSVGLIMVLILEENDEIPPELLPPLLDTARTGNKVKACPSSFFYILVLTGLSESDD</sequence>